<evidence type="ECO:0000313" key="3">
    <source>
        <dbReference type="EMBL" id="KAK1772862.1"/>
    </source>
</evidence>
<dbReference type="RefSeq" id="XP_060289075.1">
    <property type="nucleotide sequence ID" value="XM_060426555.1"/>
</dbReference>
<feature type="transmembrane region" description="Helical" evidence="2">
    <location>
        <begin position="140"/>
        <end position="159"/>
    </location>
</feature>
<name>A0AAJ0CB45_9PEZI</name>
<comment type="caution">
    <text evidence="3">The sequence shown here is derived from an EMBL/GenBank/DDBJ whole genome shotgun (WGS) entry which is preliminary data.</text>
</comment>
<feature type="transmembrane region" description="Helical" evidence="2">
    <location>
        <begin position="171"/>
        <end position="191"/>
    </location>
</feature>
<gene>
    <name evidence="3" type="ORF">QBC33DRAFT_522695</name>
</gene>
<feature type="transmembrane region" description="Helical" evidence="2">
    <location>
        <begin position="61"/>
        <end position="81"/>
    </location>
</feature>
<dbReference type="AlphaFoldDB" id="A0AAJ0CB45"/>
<evidence type="ECO:0000256" key="1">
    <source>
        <dbReference type="SAM" id="MobiDB-lite"/>
    </source>
</evidence>
<dbReference type="Proteomes" id="UP001244011">
    <property type="component" value="Unassembled WGS sequence"/>
</dbReference>
<proteinExistence type="predicted"/>
<keyword evidence="2" id="KW-0472">Membrane</keyword>
<dbReference type="EMBL" id="MU838997">
    <property type="protein sequence ID" value="KAK1772862.1"/>
    <property type="molecule type" value="Genomic_DNA"/>
</dbReference>
<keyword evidence="4" id="KW-1185">Reference proteome</keyword>
<dbReference type="InterPro" id="IPR046580">
    <property type="entry name" value="DUF6640"/>
</dbReference>
<sequence length="196" mass="21244">MSELNSAHPRDSDITLRGAIYKYIPARTGNGILLSSETQQDDRHTTRQRSKAKRGKPQGKMLGKILLTLDAIGLLFGAPLADYNHTHIFNPRWPPHAKFHGAQTITLSVALGLATLYNTWLSSTGTGGGADGRRESLRNALFCGTIYWLAGMASILYPGTAGLDPEFGGPGFPQLRLFTAFAGLGVAGWFLESRLM</sequence>
<dbReference type="Pfam" id="PF20345">
    <property type="entry name" value="DUF6640"/>
    <property type="match status" value="1"/>
</dbReference>
<dbReference type="GeneID" id="85309742"/>
<reference evidence="3" key="1">
    <citation type="submission" date="2023-06" db="EMBL/GenBank/DDBJ databases">
        <title>Genome-scale phylogeny and comparative genomics of the fungal order Sordariales.</title>
        <authorList>
            <consortium name="Lawrence Berkeley National Laboratory"/>
            <person name="Hensen N."/>
            <person name="Bonometti L."/>
            <person name="Westerberg I."/>
            <person name="Brannstrom I.O."/>
            <person name="Guillou S."/>
            <person name="Cros-Aarteil S."/>
            <person name="Calhoun S."/>
            <person name="Haridas S."/>
            <person name="Kuo A."/>
            <person name="Mondo S."/>
            <person name="Pangilinan J."/>
            <person name="Riley R."/>
            <person name="Labutti K."/>
            <person name="Andreopoulos B."/>
            <person name="Lipzen A."/>
            <person name="Chen C."/>
            <person name="Yanf M."/>
            <person name="Daum C."/>
            <person name="Ng V."/>
            <person name="Clum A."/>
            <person name="Steindorff A."/>
            <person name="Ohm R."/>
            <person name="Martin F."/>
            <person name="Silar P."/>
            <person name="Natvig D."/>
            <person name="Lalanne C."/>
            <person name="Gautier V."/>
            <person name="Ament-Velasquez S.L."/>
            <person name="Kruys A."/>
            <person name="Hutchinson M.I."/>
            <person name="Powell A.J."/>
            <person name="Barry K."/>
            <person name="Miller A.N."/>
            <person name="Grigoriev I.V."/>
            <person name="Debuchy R."/>
            <person name="Gladieux P."/>
            <person name="Thoren M.H."/>
            <person name="Johannesson H."/>
        </authorList>
    </citation>
    <scope>NUCLEOTIDE SEQUENCE</scope>
    <source>
        <strain evidence="3">8032-3</strain>
    </source>
</reference>
<organism evidence="3 4">
    <name type="scientific">Phialemonium atrogriseum</name>
    <dbReference type="NCBI Taxonomy" id="1093897"/>
    <lineage>
        <taxon>Eukaryota</taxon>
        <taxon>Fungi</taxon>
        <taxon>Dikarya</taxon>
        <taxon>Ascomycota</taxon>
        <taxon>Pezizomycotina</taxon>
        <taxon>Sordariomycetes</taxon>
        <taxon>Sordariomycetidae</taxon>
        <taxon>Cephalothecales</taxon>
        <taxon>Cephalothecaceae</taxon>
        <taxon>Phialemonium</taxon>
    </lineage>
</organism>
<evidence type="ECO:0000313" key="4">
    <source>
        <dbReference type="Proteomes" id="UP001244011"/>
    </source>
</evidence>
<feature type="transmembrane region" description="Helical" evidence="2">
    <location>
        <begin position="101"/>
        <end position="120"/>
    </location>
</feature>
<feature type="region of interest" description="Disordered" evidence="1">
    <location>
        <begin position="34"/>
        <end position="57"/>
    </location>
</feature>
<keyword evidence="2" id="KW-1133">Transmembrane helix</keyword>
<accession>A0AAJ0CB45</accession>
<feature type="compositionally biased region" description="Basic residues" evidence="1">
    <location>
        <begin position="46"/>
        <end position="57"/>
    </location>
</feature>
<evidence type="ECO:0000256" key="2">
    <source>
        <dbReference type="SAM" id="Phobius"/>
    </source>
</evidence>
<keyword evidence="2" id="KW-0812">Transmembrane</keyword>
<protein>
    <submittedName>
        <fullName evidence="3">Uncharacterized protein</fullName>
    </submittedName>
</protein>